<protein>
    <submittedName>
        <fullName evidence="9">ABC transporter permease</fullName>
    </submittedName>
</protein>
<feature type="transmembrane region" description="Helical" evidence="7">
    <location>
        <begin position="177"/>
        <end position="197"/>
    </location>
</feature>
<dbReference type="InterPro" id="IPR000515">
    <property type="entry name" value="MetI-like"/>
</dbReference>
<comment type="subcellular location">
    <subcellularLocation>
        <location evidence="1 7">Cell membrane</location>
        <topology evidence="1 7">Multi-pass membrane protein</topology>
    </subcellularLocation>
</comment>
<accession>A0A841TWI2</accession>
<dbReference type="CDD" id="cd06261">
    <property type="entry name" value="TM_PBP2"/>
    <property type="match status" value="1"/>
</dbReference>
<evidence type="ECO:0000313" key="9">
    <source>
        <dbReference type="EMBL" id="MBB6691358.1"/>
    </source>
</evidence>
<dbReference type="PROSITE" id="PS50928">
    <property type="entry name" value="ABC_TM1"/>
    <property type="match status" value="1"/>
</dbReference>
<dbReference type="PANTHER" id="PTHR43163">
    <property type="entry name" value="DIPEPTIDE TRANSPORT SYSTEM PERMEASE PROTEIN DPPB-RELATED"/>
    <property type="match status" value="1"/>
</dbReference>
<reference evidence="9 10" key="1">
    <citation type="submission" date="2020-08" db="EMBL/GenBank/DDBJ databases">
        <title>Cohnella phylogeny.</title>
        <authorList>
            <person name="Dunlap C."/>
        </authorList>
    </citation>
    <scope>NUCLEOTIDE SEQUENCE [LARGE SCALE GENOMIC DNA]</scope>
    <source>
        <strain evidence="9 10">DSM 25239</strain>
    </source>
</reference>
<evidence type="ECO:0000256" key="6">
    <source>
        <dbReference type="ARBA" id="ARBA00023136"/>
    </source>
</evidence>
<dbReference type="EMBL" id="JACJVR010000028">
    <property type="protein sequence ID" value="MBB6691358.1"/>
    <property type="molecule type" value="Genomic_DNA"/>
</dbReference>
<sequence>MAFYIARRLLATIPVLFVLSVIVFLIIYLIPGDPAAVMLGDGASPETIETLREQMGLNLPLLPQYGRWIGHALQGDLGDSFFMRQPVRTALAEHLGPTLSLAVLAELVAIVIALPLGIRAASRRGELADKTLTGFSLFGITVPGFVLSMFTVLLFSVQLKWLPVSGYKPLSDGLWMHLKYLILPALSLGIVQASLLARVTRSSMLDVLNESFVKTALAKGVGERGIVYRHALRNALLPILTVIGGSFGTLIAGAAVIESIFNIPGMGQLLVNSVQRRDYAVIQGVVLFVAFAYVLVNLVVDLLYAIVDPRIRLK</sequence>
<feature type="transmembrane region" description="Helical" evidence="7">
    <location>
        <begin position="281"/>
        <end position="307"/>
    </location>
</feature>
<evidence type="ECO:0000313" key="10">
    <source>
        <dbReference type="Proteomes" id="UP000553776"/>
    </source>
</evidence>
<dbReference type="InterPro" id="IPR045621">
    <property type="entry name" value="BPD_transp_1_N"/>
</dbReference>
<dbReference type="InterPro" id="IPR035906">
    <property type="entry name" value="MetI-like_sf"/>
</dbReference>
<keyword evidence="5 7" id="KW-1133">Transmembrane helix</keyword>
<proteinExistence type="inferred from homology"/>
<feature type="transmembrane region" description="Helical" evidence="7">
    <location>
        <begin position="99"/>
        <end position="120"/>
    </location>
</feature>
<evidence type="ECO:0000256" key="3">
    <source>
        <dbReference type="ARBA" id="ARBA00022475"/>
    </source>
</evidence>
<dbReference type="PANTHER" id="PTHR43163:SF6">
    <property type="entry name" value="DIPEPTIDE TRANSPORT SYSTEM PERMEASE PROTEIN DPPB-RELATED"/>
    <property type="match status" value="1"/>
</dbReference>
<keyword evidence="6 7" id="KW-0472">Membrane</keyword>
<dbReference type="RefSeq" id="WP_185135357.1">
    <property type="nucleotide sequence ID" value="NZ_JACJVR010000028.1"/>
</dbReference>
<comment type="similarity">
    <text evidence="7">Belongs to the binding-protein-dependent transport system permease family.</text>
</comment>
<comment type="caution">
    <text evidence="9">The sequence shown here is derived from an EMBL/GenBank/DDBJ whole genome shotgun (WGS) entry which is preliminary data.</text>
</comment>
<dbReference type="GO" id="GO:0071916">
    <property type="term" value="F:dipeptide transmembrane transporter activity"/>
    <property type="evidence" value="ECO:0007669"/>
    <property type="project" value="TreeGrafter"/>
</dbReference>
<feature type="domain" description="ABC transmembrane type-1" evidence="8">
    <location>
        <begin position="95"/>
        <end position="304"/>
    </location>
</feature>
<dbReference type="AlphaFoldDB" id="A0A841TWI2"/>
<evidence type="ECO:0000256" key="1">
    <source>
        <dbReference type="ARBA" id="ARBA00004651"/>
    </source>
</evidence>
<feature type="transmembrane region" description="Helical" evidence="7">
    <location>
        <begin position="132"/>
        <end position="157"/>
    </location>
</feature>
<evidence type="ECO:0000256" key="2">
    <source>
        <dbReference type="ARBA" id="ARBA00022448"/>
    </source>
</evidence>
<keyword evidence="2 7" id="KW-0813">Transport</keyword>
<evidence type="ECO:0000256" key="7">
    <source>
        <dbReference type="RuleBase" id="RU363032"/>
    </source>
</evidence>
<dbReference type="Pfam" id="PF19300">
    <property type="entry name" value="BPD_transp_1_N"/>
    <property type="match status" value="1"/>
</dbReference>
<keyword evidence="4 7" id="KW-0812">Transmembrane</keyword>
<dbReference type="Gene3D" id="1.10.3720.10">
    <property type="entry name" value="MetI-like"/>
    <property type="match status" value="1"/>
</dbReference>
<dbReference type="SUPFAM" id="SSF161098">
    <property type="entry name" value="MetI-like"/>
    <property type="match status" value="1"/>
</dbReference>
<evidence type="ECO:0000256" key="5">
    <source>
        <dbReference type="ARBA" id="ARBA00022989"/>
    </source>
</evidence>
<organism evidence="9 10">
    <name type="scientific">Cohnella xylanilytica</name>
    <dbReference type="NCBI Taxonomy" id="557555"/>
    <lineage>
        <taxon>Bacteria</taxon>
        <taxon>Bacillati</taxon>
        <taxon>Bacillota</taxon>
        <taxon>Bacilli</taxon>
        <taxon>Bacillales</taxon>
        <taxon>Paenibacillaceae</taxon>
        <taxon>Cohnella</taxon>
    </lineage>
</organism>
<name>A0A841TWI2_9BACL</name>
<evidence type="ECO:0000259" key="8">
    <source>
        <dbReference type="PROSITE" id="PS50928"/>
    </source>
</evidence>
<evidence type="ECO:0000256" key="4">
    <source>
        <dbReference type="ARBA" id="ARBA00022692"/>
    </source>
</evidence>
<feature type="transmembrane region" description="Helical" evidence="7">
    <location>
        <begin position="9"/>
        <end position="30"/>
    </location>
</feature>
<keyword evidence="10" id="KW-1185">Reference proteome</keyword>
<feature type="transmembrane region" description="Helical" evidence="7">
    <location>
        <begin position="235"/>
        <end position="261"/>
    </location>
</feature>
<dbReference type="GO" id="GO:0005886">
    <property type="term" value="C:plasma membrane"/>
    <property type="evidence" value="ECO:0007669"/>
    <property type="project" value="UniProtKB-SubCell"/>
</dbReference>
<dbReference type="Pfam" id="PF00528">
    <property type="entry name" value="BPD_transp_1"/>
    <property type="match status" value="1"/>
</dbReference>
<dbReference type="Proteomes" id="UP000553776">
    <property type="component" value="Unassembled WGS sequence"/>
</dbReference>
<keyword evidence="3" id="KW-1003">Cell membrane</keyword>
<gene>
    <name evidence="9" type="ORF">H7B90_08120</name>
</gene>